<keyword evidence="3" id="KW-1185">Reference proteome</keyword>
<keyword evidence="1" id="KW-0812">Transmembrane</keyword>
<evidence type="ECO:0000313" key="2">
    <source>
        <dbReference type="EMBL" id="CAJ0967369.1"/>
    </source>
</evidence>
<dbReference type="Proteomes" id="UP001176940">
    <property type="component" value="Unassembled WGS sequence"/>
</dbReference>
<evidence type="ECO:0000256" key="1">
    <source>
        <dbReference type="SAM" id="Phobius"/>
    </source>
</evidence>
<reference evidence="2" key="1">
    <citation type="submission" date="2023-07" db="EMBL/GenBank/DDBJ databases">
        <authorList>
            <person name="Stuckert A."/>
        </authorList>
    </citation>
    <scope>NUCLEOTIDE SEQUENCE</scope>
</reference>
<feature type="transmembrane region" description="Helical" evidence="1">
    <location>
        <begin position="29"/>
        <end position="45"/>
    </location>
</feature>
<sequence length="386" mass="41884">MYYGVQRMNFNPILQPACSQRALKKNKEKSYLTISLLLLFLFYPINHRFLAEMDYCQSLVTAVTKASAIGCSAHMSVQWSNSAQSAAILDLPQWSNSAQSAAILDLPQWSNSAQSVAILDLPQWSNSFLNFLVLLLPPLVEPLKNTNFSDIYYFLPLCTLHLVLPVTSSFTSVYTGDTLARSTEMKTMCLLLVTAALCCFAPAASNVIRDENGSVARLSCLQKAISADVKAANGVIEFFCSCMKYKDDKTELIKALEELEDVTGCTMLGSGQNPAHGTTDENDALSVIAQLLEQLRANAFELAITCVLLDDMPTDLTPSSQDDAGQGHKRTTRQLDSVLNLVPGLLGGVLGGQRGGGLLGGILGGRYGNSIVRPPVPYSHELLGYE</sequence>
<dbReference type="EMBL" id="CAUEEQ010078271">
    <property type="protein sequence ID" value="CAJ0967369.1"/>
    <property type="molecule type" value="Genomic_DNA"/>
</dbReference>
<proteinExistence type="predicted"/>
<gene>
    <name evidence="2" type="ORF">RIMI_LOCUS22173734</name>
</gene>
<protein>
    <submittedName>
        <fullName evidence="2">Uncharacterized protein</fullName>
    </submittedName>
</protein>
<evidence type="ECO:0000313" key="3">
    <source>
        <dbReference type="Proteomes" id="UP001176940"/>
    </source>
</evidence>
<keyword evidence="1" id="KW-0472">Membrane</keyword>
<accession>A0ABN9MKQ6</accession>
<comment type="caution">
    <text evidence="2">The sequence shown here is derived from an EMBL/GenBank/DDBJ whole genome shotgun (WGS) entry which is preliminary data.</text>
</comment>
<keyword evidence="1" id="KW-1133">Transmembrane helix</keyword>
<organism evidence="2 3">
    <name type="scientific">Ranitomeya imitator</name>
    <name type="common">mimic poison frog</name>
    <dbReference type="NCBI Taxonomy" id="111125"/>
    <lineage>
        <taxon>Eukaryota</taxon>
        <taxon>Metazoa</taxon>
        <taxon>Chordata</taxon>
        <taxon>Craniata</taxon>
        <taxon>Vertebrata</taxon>
        <taxon>Euteleostomi</taxon>
        <taxon>Amphibia</taxon>
        <taxon>Batrachia</taxon>
        <taxon>Anura</taxon>
        <taxon>Neobatrachia</taxon>
        <taxon>Hyloidea</taxon>
        <taxon>Dendrobatidae</taxon>
        <taxon>Dendrobatinae</taxon>
        <taxon>Ranitomeya</taxon>
    </lineage>
</organism>
<name>A0ABN9MKQ6_9NEOB</name>